<dbReference type="EMBL" id="WWEO01000045">
    <property type="protein sequence ID" value="NCD71805.1"/>
    <property type="molecule type" value="Genomic_DNA"/>
</dbReference>
<protein>
    <submittedName>
        <fullName evidence="4">GNAT family N-acetyltransferase</fullName>
    </submittedName>
</protein>
<evidence type="ECO:0000313" key="5">
    <source>
        <dbReference type="Proteomes" id="UP000638732"/>
    </source>
</evidence>
<evidence type="ECO:0000259" key="3">
    <source>
        <dbReference type="PROSITE" id="PS51186"/>
    </source>
</evidence>
<feature type="domain" description="N-acetyltransferase" evidence="3">
    <location>
        <begin position="3"/>
        <end position="172"/>
    </location>
</feature>
<reference evidence="4" key="2">
    <citation type="submission" date="2020-10" db="EMBL/GenBank/DDBJ databases">
        <title>Mucilaginibacter sp. nov., isolated from soil.</title>
        <authorList>
            <person name="Jeon C.O."/>
        </authorList>
    </citation>
    <scope>NUCLEOTIDE SEQUENCE</scope>
    <source>
        <strain evidence="4">R11</strain>
    </source>
</reference>
<dbReference type="RefSeq" id="WP_166587782.1">
    <property type="nucleotide sequence ID" value="NZ_WWEO01000045.1"/>
</dbReference>
<dbReference type="Proteomes" id="UP000638732">
    <property type="component" value="Unassembled WGS sequence"/>
</dbReference>
<dbReference type="PANTHER" id="PTHR42919">
    <property type="entry name" value="N-ALPHA-ACETYLTRANSFERASE"/>
    <property type="match status" value="1"/>
</dbReference>
<reference evidence="4" key="1">
    <citation type="submission" date="2020-01" db="EMBL/GenBank/DDBJ databases">
        <authorList>
            <person name="Seo Y.L."/>
        </authorList>
    </citation>
    <scope>NUCLEOTIDE SEQUENCE</scope>
    <source>
        <strain evidence="4">R11</strain>
    </source>
</reference>
<accession>A0A965ZIP7</accession>
<gene>
    <name evidence="4" type="ORF">GSY63_20750</name>
</gene>
<dbReference type="CDD" id="cd04301">
    <property type="entry name" value="NAT_SF"/>
    <property type="match status" value="1"/>
</dbReference>
<keyword evidence="5" id="KW-1185">Reference proteome</keyword>
<proteinExistence type="predicted"/>
<sequence length="185" mass="21277">MSINIKQIGLSDVQILLNVSRDMFFTAFAHLNTPDDMAAYASKSFTIETLSEELANPDSYFYFAYLNDEIAGYLKLNYNKAQTEFQDPEALEIERIYVDSRFQNQQIGKQLVQFAIDKAATENLTYIWLGVWDANDKAIRFYERHGFEIFGSHDFMLGSDKQTDLLMKKPLLASLKGRDSIRLSV</sequence>
<dbReference type="InterPro" id="IPR051556">
    <property type="entry name" value="N-term/lysine_N-AcTrnsfr"/>
</dbReference>
<keyword evidence="2" id="KW-0012">Acyltransferase</keyword>
<evidence type="ECO:0000256" key="1">
    <source>
        <dbReference type="ARBA" id="ARBA00022679"/>
    </source>
</evidence>
<evidence type="ECO:0000256" key="2">
    <source>
        <dbReference type="ARBA" id="ARBA00023315"/>
    </source>
</evidence>
<dbReference type="SUPFAM" id="SSF55729">
    <property type="entry name" value="Acyl-CoA N-acyltransferases (Nat)"/>
    <property type="match status" value="1"/>
</dbReference>
<dbReference type="PROSITE" id="PS51186">
    <property type="entry name" value="GNAT"/>
    <property type="match status" value="1"/>
</dbReference>
<comment type="caution">
    <text evidence="4">The sequence shown here is derived from an EMBL/GenBank/DDBJ whole genome shotgun (WGS) entry which is preliminary data.</text>
</comment>
<evidence type="ECO:0000313" key="4">
    <source>
        <dbReference type="EMBL" id="NCD71805.1"/>
    </source>
</evidence>
<dbReference type="PANTHER" id="PTHR42919:SF8">
    <property type="entry name" value="N-ALPHA-ACETYLTRANSFERASE 50"/>
    <property type="match status" value="1"/>
</dbReference>
<dbReference type="AlphaFoldDB" id="A0A965ZIP7"/>
<dbReference type="Gene3D" id="3.40.630.30">
    <property type="match status" value="1"/>
</dbReference>
<dbReference type="InterPro" id="IPR016181">
    <property type="entry name" value="Acyl_CoA_acyltransferase"/>
</dbReference>
<dbReference type="GO" id="GO:0016747">
    <property type="term" value="F:acyltransferase activity, transferring groups other than amino-acyl groups"/>
    <property type="evidence" value="ECO:0007669"/>
    <property type="project" value="InterPro"/>
</dbReference>
<name>A0A965ZIP7_9SPHI</name>
<organism evidence="4 5">
    <name type="scientific">Mucilaginibacter agri</name>
    <dbReference type="NCBI Taxonomy" id="2695265"/>
    <lineage>
        <taxon>Bacteria</taxon>
        <taxon>Pseudomonadati</taxon>
        <taxon>Bacteroidota</taxon>
        <taxon>Sphingobacteriia</taxon>
        <taxon>Sphingobacteriales</taxon>
        <taxon>Sphingobacteriaceae</taxon>
        <taxon>Mucilaginibacter</taxon>
    </lineage>
</organism>
<keyword evidence="1" id="KW-0808">Transferase</keyword>
<dbReference type="Pfam" id="PF00583">
    <property type="entry name" value="Acetyltransf_1"/>
    <property type="match status" value="1"/>
</dbReference>
<dbReference type="InterPro" id="IPR000182">
    <property type="entry name" value="GNAT_dom"/>
</dbReference>